<dbReference type="PANTHER" id="PTHR43072:SF23">
    <property type="entry name" value="UPF0039 PROTEIN C11D3.02C"/>
    <property type="match status" value="1"/>
</dbReference>
<protein>
    <submittedName>
        <fullName evidence="4">Phosphinothricin acetyltransferase</fullName>
    </submittedName>
</protein>
<keyword evidence="5" id="KW-1185">Reference proteome</keyword>
<evidence type="ECO:0000256" key="1">
    <source>
        <dbReference type="ARBA" id="ARBA00022679"/>
    </source>
</evidence>
<dbReference type="PANTHER" id="PTHR43072">
    <property type="entry name" value="N-ACETYLTRANSFERASE"/>
    <property type="match status" value="1"/>
</dbReference>
<sequence>MTDGIRVATADDAGTIRDIYAPYVTGAAITFATDPPDEAELAADIGEADRYPWLVYEEGDVVVGYATASSLRSRPAYDWAVELTIYVAEDAHRSGVGRGLYTALLDVLARQGYCDAYAVTTLPNPASVGLHESMGFDRVGRFPAAGYKLDDWHDVAWWHRQLRERPADPDPPAPVAAVRETSAFADALRAGEAALEG</sequence>
<evidence type="ECO:0000256" key="2">
    <source>
        <dbReference type="ARBA" id="ARBA00023315"/>
    </source>
</evidence>
<dbReference type="EMBL" id="FOZK01000006">
    <property type="protein sequence ID" value="SFS12837.1"/>
    <property type="molecule type" value="Genomic_DNA"/>
</dbReference>
<keyword evidence="2" id="KW-0012">Acyltransferase</keyword>
<name>A0A1I6MB48_9EURY</name>
<evidence type="ECO:0000259" key="3">
    <source>
        <dbReference type="PROSITE" id="PS51186"/>
    </source>
</evidence>
<dbReference type="PROSITE" id="PS51186">
    <property type="entry name" value="GNAT"/>
    <property type="match status" value="1"/>
</dbReference>
<keyword evidence="1 4" id="KW-0808">Transferase</keyword>
<dbReference type="RefSeq" id="WP_089819316.1">
    <property type="nucleotide sequence ID" value="NZ_FOZK01000006.1"/>
</dbReference>
<dbReference type="Gene3D" id="3.40.630.30">
    <property type="match status" value="1"/>
</dbReference>
<evidence type="ECO:0000313" key="4">
    <source>
        <dbReference type="EMBL" id="SFS12837.1"/>
    </source>
</evidence>
<dbReference type="InterPro" id="IPR016181">
    <property type="entry name" value="Acyl_CoA_acyltransferase"/>
</dbReference>
<dbReference type="SUPFAM" id="SSF55729">
    <property type="entry name" value="Acyl-CoA N-acyltransferases (Nat)"/>
    <property type="match status" value="1"/>
</dbReference>
<dbReference type="STRING" id="767519.SAMN05216559_4140"/>
<gene>
    <name evidence="4" type="ORF">SAMN05216559_4140</name>
</gene>
<reference evidence="4 5" key="1">
    <citation type="submission" date="2016-10" db="EMBL/GenBank/DDBJ databases">
        <authorList>
            <person name="de Groot N.N."/>
        </authorList>
    </citation>
    <scope>NUCLEOTIDE SEQUENCE [LARGE SCALE GENOMIC DNA]</scope>
    <source>
        <strain evidence="4 5">CGMCC 1.10457</strain>
    </source>
</reference>
<dbReference type="CDD" id="cd04301">
    <property type="entry name" value="NAT_SF"/>
    <property type="match status" value="1"/>
</dbReference>
<organism evidence="4 5">
    <name type="scientific">Halomicrobium zhouii</name>
    <dbReference type="NCBI Taxonomy" id="767519"/>
    <lineage>
        <taxon>Archaea</taxon>
        <taxon>Methanobacteriati</taxon>
        <taxon>Methanobacteriota</taxon>
        <taxon>Stenosarchaea group</taxon>
        <taxon>Halobacteria</taxon>
        <taxon>Halobacteriales</taxon>
        <taxon>Haloarculaceae</taxon>
        <taxon>Halomicrobium</taxon>
    </lineage>
</organism>
<dbReference type="Proteomes" id="UP000199062">
    <property type="component" value="Unassembled WGS sequence"/>
</dbReference>
<dbReference type="OrthoDB" id="129730at2157"/>
<dbReference type="GO" id="GO:0016747">
    <property type="term" value="F:acyltransferase activity, transferring groups other than amino-acyl groups"/>
    <property type="evidence" value="ECO:0007669"/>
    <property type="project" value="InterPro"/>
</dbReference>
<dbReference type="AlphaFoldDB" id="A0A1I6MB48"/>
<dbReference type="InterPro" id="IPR000182">
    <property type="entry name" value="GNAT_dom"/>
</dbReference>
<proteinExistence type="predicted"/>
<feature type="domain" description="N-acetyltransferase" evidence="3">
    <location>
        <begin position="3"/>
        <end position="164"/>
    </location>
</feature>
<accession>A0A1I6MB48</accession>
<evidence type="ECO:0000313" key="5">
    <source>
        <dbReference type="Proteomes" id="UP000199062"/>
    </source>
</evidence>
<dbReference type="Pfam" id="PF13420">
    <property type="entry name" value="Acetyltransf_4"/>
    <property type="match status" value="1"/>
</dbReference>